<keyword evidence="3" id="KW-1185">Reference proteome</keyword>
<name>A0ABP0MDD5_9DINO</name>
<reference evidence="2 3" key="1">
    <citation type="submission" date="2024-02" db="EMBL/GenBank/DDBJ databases">
        <authorList>
            <person name="Chen Y."/>
            <person name="Shah S."/>
            <person name="Dougan E. K."/>
            <person name="Thang M."/>
            <person name="Chan C."/>
        </authorList>
    </citation>
    <scope>NUCLEOTIDE SEQUENCE [LARGE SCALE GENOMIC DNA]</scope>
</reference>
<evidence type="ECO:0000256" key="1">
    <source>
        <dbReference type="SAM" id="MobiDB-lite"/>
    </source>
</evidence>
<gene>
    <name evidence="2" type="ORF">SCF082_LOCUS26877</name>
</gene>
<dbReference type="Proteomes" id="UP001642464">
    <property type="component" value="Unassembled WGS sequence"/>
</dbReference>
<sequence>ASRLPSLATMRPGSKLPSLEATEDWDAETWSDTRSSLGETALESQLQDLNAKRESLGDTLSTQEVLARQVLHDNASVEAPIATRVNRVKDWVRRRHSEVGRRALPRLSICIVGTELQCSKTKEGIERAKDARSVARARAVDRPWLRGRRGRSRG</sequence>
<accession>A0ABP0MDD5</accession>
<feature type="region of interest" description="Disordered" evidence="1">
    <location>
        <begin position="1"/>
        <end position="34"/>
    </location>
</feature>
<evidence type="ECO:0000313" key="2">
    <source>
        <dbReference type="EMBL" id="CAK9048170.1"/>
    </source>
</evidence>
<comment type="caution">
    <text evidence="2">The sequence shown here is derived from an EMBL/GenBank/DDBJ whole genome shotgun (WGS) entry which is preliminary data.</text>
</comment>
<organism evidence="2 3">
    <name type="scientific">Durusdinium trenchii</name>
    <dbReference type="NCBI Taxonomy" id="1381693"/>
    <lineage>
        <taxon>Eukaryota</taxon>
        <taxon>Sar</taxon>
        <taxon>Alveolata</taxon>
        <taxon>Dinophyceae</taxon>
        <taxon>Suessiales</taxon>
        <taxon>Symbiodiniaceae</taxon>
        <taxon>Durusdinium</taxon>
    </lineage>
</organism>
<proteinExistence type="predicted"/>
<feature type="non-terminal residue" evidence="2">
    <location>
        <position position="1"/>
    </location>
</feature>
<protein>
    <submittedName>
        <fullName evidence="2">Uncharacterized protein</fullName>
    </submittedName>
</protein>
<dbReference type="EMBL" id="CAXAMM010020557">
    <property type="protein sequence ID" value="CAK9048170.1"/>
    <property type="molecule type" value="Genomic_DNA"/>
</dbReference>
<evidence type="ECO:0000313" key="3">
    <source>
        <dbReference type="Proteomes" id="UP001642464"/>
    </source>
</evidence>